<protein>
    <submittedName>
        <fullName evidence="1">Uncharacterized protein</fullName>
    </submittedName>
</protein>
<dbReference type="AlphaFoldDB" id="C1HCN0"/>
<accession>C1HCN0</accession>
<dbReference type="RefSeq" id="XP_015701200.1">
    <property type="nucleotide sequence ID" value="XM_015846536.1"/>
</dbReference>
<evidence type="ECO:0000313" key="2">
    <source>
        <dbReference type="Proteomes" id="UP000002059"/>
    </source>
</evidence>
<gene>
    <name evidence="1" type="ORF">PAAG_08521</name>
</gene>
<dbReference type="GeneID" id="9092817"/>
<keyword evidence="2" id="KW-1185">Reference proteome</keyword>
<dbReference type="VEuPathDB" id="FungiDB:PAAG_08521"/>
<dbReference type="KEGG" id="pbl:PAAG_08521"/>
<reference evidence="1 2" key="1">
    <citation type="journal article" date="2011" name="PLoS Genet.">
        <title>Comparative genomic analysis of human fungal pathogens causing paracoccidioidomycosis.</title>
        <authorList>
            <person name="Desjardins C.A."/>
            <person name="Champion M.D."/>
            <person name="Holder J.W."/>
            <person name="Muszewska A."/>
            <person name="Goldberg J."/>
            <person name="Bailao A.M."/>
            <person name="Brigido M.M."/>
            <person name="Ferreira M.E."/>
            <person name="Garcia A.M."/>
            <person name="Grynberg M."/>
            <person name="Gujja S."/>
            <person name="Heiman D.I."/>
            <person name="Henn M.R."/>
            <person name="Kodira C.D."/>
            <person name="Leon-Narvaez H."/>
            <person name="Longo L.V."/>
            <person name="Ma L.J."/>
            <person name="Malavazi I."/>
            <person name="Matsuo A.L."/>
            <person name="Morais F.V."/>
            <person name="Pereira M."/>
            <person name="Rodriguez-Brito S."/>
            <person name="Sakthikumar S."/>
            <person name="Salem-Izacc S.M."/>
            <person name="Sykes S.M."/>
            <person name="Teixeira M.M."/>
            <person name="Vallejo M.C."/>
            <person name="Walter M.E."/>
            <person name="Yandava C."/>
            <person name="Young S."/>
            <person name="Zeng Q."/>
            <person name="Zucker J."/>
            <person name="Felipe M.S."/>
            <person name="Goldman G.H."/>
            <person name="Haas B.J."/>
            <person name="McEwen J.G."/>
            <person name="Nino-Vega G."/>
            <person name="Puccia R."/>
            <person name="San-Blas G."/>
            <person name="Soares C.M."/>
            <person name="Birren B.W."/>
            <person name="Cuomo C.A."/>
        </authorList>
    </citation>
    <scope>NUCLEOTIDE SEQUENCE [LARGE SCALE GENOMIC DNA]</scope>
    <source>
        <strain evidence="2">ATCC MYA-826 / Pb01</strain>
    </source>
</reference>
<dbReference type="EMBL" id="KN294027">
    <property type="protein sequence ID" value="EEH38794.2"/>
    <property type="molecule type" value="Genomic_DNA"/>
</dbReference>
<organism evidence="1 2">
    <name type="scientific">Paracoccidioides lutzii (strain ATCC MYA-826 / Pb01)</name>
    <name type="common">Paracoccidioides brasiliensis</name>
    <dbReference type="NCBI Taxonomy" id="502779"/>
    <lineage>
        <taxon>Eukaryota</taxon>
        <taxon>Fungi</taxon>
        <taxon>Dikarya</taxon>
        <taxon>Ascomycota</taxon>
        <taxon>Pezizomycotina</taxon>
        <taxon>Eurotiomycetes</taxon>
        <taxon>Eurotiomycetidae</taxon>
        <taxon>Onygenales</taxon>
        <taxon>Ajellomycetaceae</taxon>
        <taxon>Paracoccidioides</taxon>
    </lineage>
</organism>
<sequence>MLGLACQFCKSRKIDRQLWESASSWDDPWGVDLGSSWAKNKPTEWRLTGSRWSDGRRGWKSGPRFQNQMPIFGQPVNVPRGGFGTEQSQVSHPVLNRQAVVEFRTKVPTLFVPHPKRPILPPQNNAILFPSSFFPASVDSFSTDYLLQPGPDARFLLIPST</sequence>
<evidence type="ECO:0000313" key="1">
    <source>
        <dbReference type="EMBL" id="EEH38794.2"/>
    </source>
</evidence>
<dbReference type="HOGENOM" id="CLU_1644235_0_0_1"/>
<proteinExistence type="predicted"/>
<name>C1HCN0_PARBA</name>
<dbReference type="Proteomes" id="UP000002059">
    <property type="component" value="Partially assembled WGS sequence"/>
</dbReference>